<keyword evidence="8" id="KW-0129">CBS domain</keyword>
<dbReference type="SUPFAM" id="SSF158791">
    <property type="entry name" value="MgtE N-terminal domain-like"/>
    <property type="match status" value="1"/>
</dbReference>
<keyword evidence="13" id="KW-1185">Reference proteome</keyword>
<feature type="transmembrane region" description="Helical" evidence="9">
    <location>
        <begin position="311"/>
        <end position="331"/>
    </location>
</feature>
<feature type="domain" description="CBS" evidence="11">
    <location>
        <begin position="228"/>
        <end position="285"/>
    </location>
</feature>
<dbReference type="Pfam" id="PF00571">
    <property type="entry name" value="CBS"/>
    <property type="match status" value="1"/>
</dbReference>
<evidence type="ECO:0000256" key="8">
    <source>
        <dbReference type="PROSITE-ProRule" id="PRU00703"/>
    </source>
</evidence>
<dbReference type="Gene3D" id="1.25.60.10">
    <property type="entry name" value="MgtE N-terminal domain-like"/>
    <property type="match status" value="1"/>
</dbReference>
<dbReference type="GO" id="GO:0046872">
    <property type="term" value="F:metal ion binding"/>
    <property type="evidence" value="ECO:0007669"/>
    <property type="project" value="UniProtKB-KW"/>
</dbReference>
<name>A0A6I8MCT2_9FUSO</name>
<evidence type="ECO:0000256" key="6">
    <source>
        <dbReference type="ARBA" id="ARBA00022989"/>
    </source>
</evidence>
<comment type="similarity">
    <text evidence="2 9">Belongs to the SLC41A transporter family.</text>
</comment>
<evidence type="ECO:0000256" key="5">
    <source>
        <dbReference type="ARBA" id="ARBA00022842"/>
    </source>
</evidence>
<keyword evidence="10" id="KW-0175">Coiled coil</keyword>
<dbReference type="InterPro" id="IPR038076">
    <property type="entry name" value="MgtE_N_sf"/>
</dbReference>
<dbReference type="Proteomes" id="UP000419017">
    <property type="component" value="Unassembled WGS sequence"/>
</dbReference>
<comment type="subunit">
    <text evidence="9">Homodimer.</text>
</comment>
<comment type="subcellular location">
    <subcellularLocation>
        <location evidence="9">Cell membrane</location>
        <topology evidence="9">Multi-pass membrane protein</topology>
    </subcellularLocation>
    <subcellularLocation>
        <location evidence="1">Membrane</location>
        <topology evidence="1">Multi-pass membrane protein</topology>
    </subcellularLocation>
</comment>
<reference evidence="12 13" key="1">
    <citation type="submission" date="2019-10" db="EMBL/GenBank/DDBJ databases">
        <authorList>
            <person name="Blom J."/>
        </authorList>
    </citation>
    <scope>NUCLEOTIDE SEQUENCE [LARGE SCALE GENOMIC DNA]</scope>
    <source>
        <strain evidence="12 13">ES3154-GLU</strain>
    </source>
</reference>
<keyword evidence="5 9" id="KW-0460">Magnesium</keyword>
<dbReference type="NCBIfam" id="TIGR00400">
    <property type="entry name" value="mgtE"/>
    <property type="match status" value="1"/>
</dbReference>
<dbReference type="PANTHER" id="PTHR43773">
    <property type="entry name" value="MAGNESIUM TRANSPORTER MGTE"/>
    <property type="match status" value="1"/>
</dbReference>
<feature type="transmembrane region" description="Helical" evidence="9">
    <location>
        <begin position="446"/>
        <end position="473"/>
    </location>
</feature>
<sequence>MSDEEKISELKEKLKNKRLNEEDEDYKDDEITADEIAEDIKELKTKEEIHDYLEEVHDVDIAEYLEDIIDENEEILRVLSAVDNEEKAAIIEEADEELQVKILDLISEEEALEIFSYMSPDDIVDILGNLDFPKRKSLLSKMKRSDANKLRELLGYAPETAGGIMTTQYIAFKGDIKLKAILEKIKLMAPKTEYIETIFVQNEKGEVIGEADLRDILIMPEDTVLYDITDENIKYVYPEDDQEEVAQLVSKYGLKVVPVLSRKKVLLGIITIDDVVDVIQEENTEDILKLAGTSDDEDLETSLFDSIKKRLPWLMINLFTAFLASFTVGLFSSTINKVVALAAAMPIVSGMGGNAGTQSLAVTIRSIALGEYENNENLSISIKYVLVGLINGLILGIVCGFIVYFMFGLKYLSLVILLSMIGNCIIACLVGYLIPVVLKILNIDPAMASAVLLTTVTDVCGFFLFLGLATMFLDKLI</sequence>
<dbReference type="InterPro" id="IPR006668">
    <property type="entry name" value="Mg_transptr_MgtE_intracell_dom"/>
</dbReference>
<dbReference type="Gene3D" id="1.10.357.20">
    <property type="entry name" value="SLC41 divalent cation transporters, integral membrane domain"/>
    <property type="match status" value="1"/>
</dbReference>
<evidence type="ECO:0000256" key="10">
    <source>
        <dbReference type="SAM" id="Coils"/>
    </source>
</evidence>
<comment type="function">
    <text evidence="9">Acts as a magnesium transporter.</text>
</comment>
<feature type="transmembrane region" description="Helical" evidence="9">
    <location>
        <begin position="384"/>
        <end position="407"/>
    </location>
</feature>
<dbReference type="PANTHER" id="PTHR43773:SF1">
    <property type="entry name" value="MAGNESIUM TRANSPORTER MGTE"/>
    <property type="match status" value="1"/>
</dbReference>
<keyword evidence="7 9" id="KW-0472">Membrane</keyword>
<dbReference type="AlphaFoldDB" id="A0A6I8MCT2"/>
<evidence type="ECO:0000256" key="3">
    <source>
        <dbReference type="ARBA" id="ARBA00022448"/>
    </source>
</evidence>
<dbReference type="Pfam" id="PF03448">
    <property type="entry name" value="MgtE_N"/>
    <property type="match status" value="1"/>
</dbReference>
<evidence type="ECO:0000256" key="2">
    <source>
        <dbReference type="ARBA" id="ARBA00009749"/>
    </source>
</evidence>
<dbReference type="InterPro" id="IPR006667">
    <property type="entry name" value="SLC41_membr_dom"/>
</dbReference>
<keyword evidence="3 9" id="KW-0813">Transport</keyword>
<accession>A0A6I8MCT2</accession>
<dbReference type="InterPro" id="IPR006669">
    <property type="entry name" value="MgtE_transporter"/>
</dbReference>
<dbReference type="PROSITE" id="PS51371">
    <property type="entry name" value="CBS"/>
    <property type="match status" value="1"/>
</dbReference>
<dbReference type="GO" id="GO:0015095">
    <property type="term" value="F:magnesium ion transmembrane transporter activity"/>
    <property type="evidence" value="ECO:0007669"/>
    <property type="project" value="UniProtKB-UniRule"/>
</dbReference>
<evidence type="ECO:0000256" key="4">
    <source>
        <dbReference type="ARBA" id="ARBA00022692"/>
    </source>
</evidence>
<dbReference type="SUPFAM" id="SSF161093">
    <property type="entry name" value="MgtE membrane domain-like"/>
    <property type="match status" value="1"/>
</dbReference>
<evidence type="ECO:0000259" key="11">
    <source>
        <dbReference type="PROSITE" id="PS51371"/>
    </source>
</evidence>
<dbReference type="InterPro" id="IPR000644">
    <property type="entry name" value="CBS_dom"/>
</dbReference>
<evidence type="ECO:0000313" key="12">
    <source>
        <dbReference type="EMBL" id="VWL85292.1"/>
    </source>
</evidence>
<evidence type="ECO:0000256" key="9">
    <source>
        <dbReference type="RuleBase" id="RU362011"/>
    </source>
</evidence>
<feature type="transmembrane region" description="Helical" evidence="9">
    <location>
        <begin position="414"/>
        <end position="434"/>
    </location>
</feature>
<feature type="coiled-coil region" evidence="10">
    <location>
        <begin position="4"/>
        <end position="46"/>
    </location>
</feature>
<evidence type="ECO:0000313" key="13">
    <source>
        <dbReference type="Proteomes" id="UP000419017"/>
    </source>
</evidence>
<dbReference type="InterPro" id="IPR046342">
    <property type="entry name" value="CBS_dom_sf"/>
</dbReference>
<evidence type="ECO:0000256" key="1">
    <source>
        <dbReference type="ARBA" id="ARBA00004141"/>
    </source>
</evidence>
<organism evidence="12 13">
    <name type="scientific">Oceanivirga miroungae</name>
    <dbReference type="NCBI Taxonomy" id="1130046"/>
    <lineage>
        <taxon>Bacteria</taxon>
        <taxon>Fusobacteriati</taxon>
        <taxon>Fusobacteriota</taxon>
        <taxon>Fusobacteriia</taxon>
        <taxon>Fusobacteriales</taxon>
        <taxon>Leptotrichiaceae</taxon>
        <taxon>Oceanivirga</taxon>
    </lineage>
</organism>
<dbReference type="EMBL" id="CABWIB010000001">
    <property type="protein sequence ID" value="VWL85292.1"/>
    <property type="molecule type" value="Genomic_DNA"/>
</dbReference>
<keyword evidence="4 9" id="KW-0812">Transmembrane</keyword>
<evidence type="ECO:0000256" key="7">
    <source>
        <dbReference type="ARBA" id="ARBA00023136"/>
    </source>
</evidence>
<protein>
    <recommendedName>
        <fullName evidence="9">Magnesium transporter MgtE</fullName>
    </recommendedName>
</protein>
<gene>
    <name evidence="12" type="ORF">OMES3154_00575</name>
</gene>
<dbReference type="SMART" id="SM00116">
    <property type="entry name" value="CBS"/>
    <property type="match status" value="1"/>
</dbReference>
<dbReference type="SUPFAM" id="SSF54631">
    <property type="entry name" value="CBS-domain pair"/>
    <property type="match status" value="1"/>
</dbReference>
<dbReference type="InterPro" id="IPR036739">
    <property type="entry name" value="SLC41_membr_dom_sf"/>
</dbReference>
<proteinExistence type="inferred from homology"/>
<comment type="caution">
    <text evidence="9">Lacks conserved residue(s) required for the propagation of feature annotation.</text>
</comment>
<dbReference type="Pfam" id="PF01769">
    <property type="entry name" value="MgtE"/>
    <property type="match status" value="1"/>
</dbReference>
<dbReference type="GO" id="GO:0005886">
    <property type="term" value="C:plasma membrane"/>
    <property type="evidence" value="ECO:0007669"/>
    <property type="project" value="UniProtKB-SubCell"/>
</dbReference>
<dbReference type="Gene3D" id="3.10.580.10">
    <property type="entry name" value="CBS-domain"/>
    <property type="match status" value="1"/>
</dbReference>
<dbReference type="SMART" id="SM00924">
    <property type="entry name" value="MgtE_N"/>
    <property type="match status" value="1"/>
</dbReference>
<dbReference type="RefSeq" id="WP_156683300.1">
    <property type="nucleotide sequence ID" value="NZ_CABWIB010000001.1"/>
</dbReference>
<keyword evidence="9" id="KW-1003">Cell membrane</keyword>
<dbReference type="CDD" id="cd04606">
    <property type="entry name" value="CBS_pair_Mg_transporter"/>
    <property type="match status" value="1"/>
</dbReference>
<keyword evidence="9" id="KW-0479">Metal-binding</keyword>
<keyword evidence="6 9" id="KW-1133">Transmembrane helix</keyword>